<dbReference type="Gene3D" id="1.10.260.40">
    <property type="entry name" value="lambda repressor-like DNA-binding domains"/>
    <property type="match status" value="1"/>
</dbReference>
<dbReference type="GO" id="GO:0003677">
    <property type="term" value="F:DNA binding"/>
    <property type="evidence" value="ECO:0007669"/>
    <property type="project" value="UniProtKB-KW"/>
</dbReference>
<dbReference type="InterPro" id="IPR010982">
    <property type="entry name" value="Lambda_DNA-bd_dom_sf"/>
</dbReference>
<dbReference type="Proteomes" id="UP000184471">
    <property type="component" value="Unassembled WGS sequence"/>
</dbReference>
<dbReference type="SUPFAM" id="SSF47413">
    <property type="entry name" value="lambda repressor-like DNA-binding domains"/>
    <property type="match status" value="1"/>
</dbReference>
<sequence length="92" mass="9981">MGAVSGDRDAVYNRIALLRAEQGVTRRDLADALGVHYQTVGYLERGEYNPSLHLALRIAEFFGLPVEVVFSTRPFPRISDAARPADPPAAAG</sequence>
<keyword evidence="1 3" id="KW-0238">DNA-binding</keyword>
<proteinExistence type="predicted"/>
<evidence type="ECO:0000313" key="4">
    <source>
        <dbReference type="Proteomes" id="UP000184471"/>
    </source>
</evidence>
<accession>A0A1M5DFV1</accession>
<reference evidence="3 4" key="1">
    <citation type="submission" date="2016-11" db="EMBL/GenBank/DDBJ databases">
        <authorList>
            <person name="Jaros S."/>
            <person name="Januszkiewicz K."/>
            <person name="Wedrychowicz H."/>
        </authorList>
    </citation>
    <scope>NUCLEOTIDE SEQUENCE [LARGE SCALE GENOMIC DNA]</scope>
    <source>
        <strain evidence="3 4">DSM 45408</strain>
    </source>
</reference>
<keyword evidence="4" id="KW-1185">Reference proteome</keyword>
<dbReference type="STRING" id="1070870.SAMN05444351_0353"/>
<evidence type="ECO:0000313" key="3">
    <source>
        <dbReference type="EMBL" id="SHF65552.1"/>
    </source>
</evidence>
<feature type="domain" description="HTH cro/C1-type" evidence="2">
    <location>
        <begin position="15"/>
        <end position="69"/>
    </location>
</feature>
<dbReference type="PROSITE" id="PS50943">
    <property type="entry name" value="HTH_CROC1"/>
    <property type="match status" value="1"/>
</dbReference>
<dbReference type="PANTHER" id="PTHR46558:SF4">
    <property type="entry name" value="DNA-BIDING PHAGE PROTEIN"/>
    <property type="match status" value="1"/>
</dbReference>
<dbReference type="InterPro" id="IPR001387">
    <property type="entry name" value="Cro/C1-type_HTH"/>
</dbReference>
<dbReference type="EMBL" id="FQVX01000001">
    <property type="protein sequence ID" value="SHF65552.1"/>
    <property type="molecule type" value="Genomic_DNA"/>
</dbReference>
<dbReference type="Pfam" id="PF01381">
    <property type="entry name" value="HTH_3"/>
    <property type="match status" value="1"/>
</dbReference>
<organism evidence="3 4">
    <name type="scientific">Geodermatophilus nigrescens</name>
    <dbReference type="NCBI Taxonomy" id="1070870"/>
    <lineage>
        <taxon>Bacteria</taxon>
        <taxon>Bacillati</taxon>
        <taxon>Actinomycetota</taxon>
        <taxon>Actinomycetes</taxon>
        <taxon>Geodermatophilales</taxon>
        <taxon>Geodermatophilaceae</taxon>
        <taxon>Geodermatophilus</taxon>
    </lineage>
</organism>
<gene>
    <name evidence="3" type="ORF">SAMN05444351_0353</name>
</gene>
<dbReference type="SMART" id="SM00530">
    <property type="entry name" value="HTH_XRE"/>
    <property type="match status" value="1"/>
</dbReference>
<dbReference type="CDD" id="cd00093">
    <property type="entry name" value="HTH_XRE"/>
    <property type="match status" value="1"/>
</dbReference>
<name>A0A1M5DFV1_9ACTN</name>
<evidence type="ECO:0000259" key="2">
    <source>
        <dbReference type="PROSITE" id="PS50943"/>
    </source>
</evidence>
<dbReference type="PANTHER" id="PTHR46558">
    <property type="entry name" value="TRACRIPTIONAL REGULATORY PROTEIN-RELATED-RELATED"/>
    <property type="match status" value="1"/>
</dbReference>
<protein>
    <submittedName>
        <fullName evidence="3">DNA-binding transcriptional regulator, XRE-family HTH domain</fullName>
    </submittedName>
</protein>
<dbReference type="AlphaFoldDB" id="A0A1M5DFV1"/>
<evidence type="ECO:0000256" key="1">
    <source>
        <dbReference type="ARBA" id="ARBA00023125"/>
    </source>
</evidence>